<sequence length="98" mass="10365">MTEPDTGEDLATAVRAVLAEVGGLHPAVAEDAPITKVPGVDEPWITATADRLVVSVVADAEAMPVLPKLLLARQALTSAFELDVELRLVDLVDRPPDE</sequence>
<dbReference type="HOGENOM" id="CLU_2330094_0_0_11"/>
<protein>
    <recommendedName>
        <fullName evidence="3">Asp23/Gls24 family envelope stress response protein</fullName>
    </recommendedName>
</protein>
<accession>W5VZ77</accession>
<dbReference type="RefSeq" id="WP_025353884.1">
    <property type="nucleotide sequence ID" value="NZ_CP007155.1"/>
</dbReference>
<evidence type="ECO:0008006" key="3">
    <source>
        <dbReference type="Google" id="ProtNLM"/>
    </source>
</evidence>
<dbReference type="STRING" id="1449976.KALB_219"/>
<keyword evidence="2" id="KW-1185">Reference proteome</keyword>
<reference evidence="1 2" key="1">
    <citation type="journal article" date="2014" name="BMC Genomics">
        <title>Complete genome sequence of producer of the glycopeptide antibiotic Aculeximycin Kutzneria albida DSM 43870T, a representative of minor genus of Pseudonocardiaceae.</title>
        <authorList>
            <person name="Rebets Y."/>
            <person name="Tokovenko B."/>
            <person name="Lushchyk I."/>
            <person name="Ruckert C."/>
            <person name="Zaburannyi N."/>
            <person name="Bechthold A."/>
            <person name="Kalinowski J."/>
            <person name="Luzhetskyy A."/>
        </authorList>
    </citation>
    <scope>NUCLEOTIDE SEQUENCE [LARGE SCALE GENOMIC DNA]</scope>
    <source>
        <strain evidence="1">DSM 43870</strain>
    </source>
</reference>
<dbReference type="AlphaFoldDB" id="W5VZ77"/>
<name>W5VZ77_9PSEU</name>
<organism evidence="1 2">
    <name type="scientific">Kutzneria albida DSM 43870</name>
    <dbReference type="NCBI Taxonomy" id="1449976"/>
    <lineage>
        <taxon>Bacteria</taxon>
        <taxon>Bacillati</taxon>
        <taxon>Actinomycetota</taxon>
        <taxon>Actinomycetes</taxon>
        <taxon>Pseudonocardiales</taxon>
        <taxon>Pseudonocardiaceae</taxon>
        <taxon>Kutzneria</taxon>
    </lineage>
</organism>
<evidence type="ECO:0000313" key="1">
    <source>
        <dbReference type="EMBL" id="AHH93596.1"/>
    </source>
</evidence>
<dbReference type="EMBL" id="CP007155">
    <property type="protein sequence ID" value="AHH93596.1"/>
    <property type="molecule type" value="Genomic_DNA"/>
</dbReference>
<gene>
    <name evidence="1" type="ORF">KALB_219</name>
</gene>
<evidence type="ECO:0000313" key="2">
    <source>
        <dbReference type="Proteomes" id="UP000019225"/>
    </source>
</evidence>
<proteinExistence type="predicted"/>
<dbReference type="Proteomes" id="UP000019225">
    <property type="component" value="Chromosome"/>
</dbReference>
<dbReference type="KEGG" id="kal:KALB_219"/>